<dbReference type="NCBIfam" id="TIGR02601">
    <property type="entry name" value="autotrns_rpt"/>
    <property type="match status" value="1"/>
</dbReference>
<proteinExistence type="predicted"/>
<dbReference type="EMBL" id="JACHVA010000123">
    <property type="protein sequence ID" value="MBC2603181.1"/>
    <property type="molecule type" value="Genomic_DNA"/>
</dbReference>
<feature type="chain" id="PRO_5030529438" evidence="2">
    <location>
        <begin position="37"/>
        <end position="581"/>
    </location>
</feature>
<evidence type="ECO:0000313" key="4">
    <source>
        <dbReference type="Proteomes" id="UP000525652"/>
    </source>
</evidence>
<organism evidence="3 4">
    <name type="scientific">Puniceicoccus vermicola</name>
    <dbReference type="NCBI Taxonomy" id="388746"/>
    <lineage>
        <taxon>Bacteria</taxon>
        <taxon>Pseudomonadati</taxon>
        <taxon>Verrucomicrobiota</taxon>
        <taxon>Opitutia</taxon>
        <taxon>Puniceicoccales</taxon>
        <taxon>Puniceicoccaceae</taxon>
        <taxon>Puniceicoccus</taxon>
    </lineage>
</organism>
<evidence type="ECO:0000256" key="2">
    <source>
        <dbReference type="SAM" id="SignalP"/>
    </source>
</evidence>
<name>A0A7X1B060_9BACT</name>
<evidence type="ECO:0000313" key="3">
    <source>
        <dbReference type="EMBL" id="MBC2603181.1"/>
    </source>
</evidence>
<dbReference type="RefSeq" id="WP_185693818.1">
    <property type="nucleotide sequence ID" value="NZ_JACHVA010000123.1"/>
</dbReference>
<keyword evidence="1 2" id="KW-0732">Signal</keyword>
<comment type="caution">
    <text evidence="3">The sequence shown here is derived from an EMBL/GenBank/DDBJ whole genome shotgun (WGS) entry which is preliminary data.</text>
</comment>
<dbReference type="InterPro" id="IPR013424">
    <property type="entry name" value="Ice-binding_C"/>
</dbReference>
<evidence type="ECO:0000256" key="1">
    <source>
        <dbReference type="ARBA" id="ARBA00022729"/>
    </source>
</evidence>
<accession>A0A7X1B060</accession>
<dbReference type="NCBIfam" id="TIGR02595">
    <property type="entry name" value="PEP_CTERM"/>
    <property type="match status" value="1"/>
</dbReference>
<sequence>MKKNLTMAQILKVRAWSLRIPAIAVAGALGTASVWAADISWDGSGGDDFWSTVGNWSDNADPAGDNITFNNTAAVGTAGTVTNIVDQNYNVGSLVYENFGVDTNYHTTQINSGVTLNVTGLAFNTTTELDTSQTDFTGDGALVYNNGAGIIQLGRAAKQTTTVDMSGLSSFTATADQILLGANVDSSNSGITTLTLAGTNVITANRLQAGGIRQDSALYLGQSNTLNIDELWLGEGERSGGTTINMAFDSGLIDPNVTIRDKAGTGGADLLLAWGKFPSDGFLHTATIDLRGGSVDAQFDTVQMGMGRQGINGNGKSFATFYFDAGSVHMNTAVLGRTNSSSKFGAGQGNIYISGTGTLTVGLLTLGDNIGGADTVEEGGFIYLTDSAIFRATTIQAGATVAGSNHEINFTSGTIGNLSGTDLTIGSDIKLELIGTGSHVFDVEAGQVATINTDITQSGGDAGLTKTGDGTLYLAGGDDTYSGDTLLLDGLFRTDTFLTGDYIFESIMATFQVNEAALTVGGAQALFGTQIFNNTGGGTLEAVDVGDYTQISIVPEPSSVALIFGLFASLTLLGRRQRRRL</sequence>
<protein>
    <submittedName>
        <fullName evidence="3">PEP-CTERM sorting domain-containing protein</fullName>
    </submittedName>
</protein>
<dbReference type="Proteomes" id="UP000525652">
    <property type="component" value="Unassembled WGS sequence"/>
</dbReference>
<dbReference type="InterPro" id="IPR013425">
    <property type="entry name" value="Autotrns_rpt"/>
</dbReference>
<reference evidence="3 4" key="1">
    <citation type="submission" date="2020-07" db="EMBL/GenBank/DDBJ databases">
        <authorList>
            <person name="Feng X."/>
        </authorList>
    </citation>
    <scope>NUCLEOTIDE SEQUENCE [LARGE SCALE GENOMIC DNA]</scope>
    <source>
        <strain evidence="3 4">JCM14086</strain>
    </source>
</reference>
<dbReference type="AlphaFoldDB" id="A0A7X1B060"/>
<feature type="signal peptide" evidence="2">
    <location>
        <begin position="1"/>
        <end position="36"/>
    </location>
</feature>
<gene>
    <name evidence="3" type="ORF">H5P30_15470</name>
</gene>
<keyword evidence="4" id="KW-1185">Reference proteome</keyword>